<evidence type="ECO:0000313" key="4">
    <source>
        <dbReference type="Proteomes" id="UP000027192"/>
    </source>
</evidence>
<evidence type="ECO:0000259" key="2">
    <source>
        <dbReference type="Pfam" id="PF17680"/>
    </source>
</evidence>
<name>A0A066RZ91_9GAMM</name>
<accession>A0A066RZ91</accession>
<feature type="domain" description="FlgO" evidence="2">
    <location>
        <begin position="49"/>
        <end position="176"/>
    </location>
</feature>
<reference evidence="3 4" key="1">
    <citation type="submission" date="2014-04" db="EMBL/GenBank/DDBJ databases">
        <title>Draft genome sequence of Photobacterium halotolerans S2753: a solonamide, ngercheumicin and holomycin producer.</title>
        <authorList>
            <person name="Machado H.R."/>
            <person name="Gram L."/>
        </authorList>
    </citation>
    <scope>NUCLEOTIDE SEQUENCE [LARGE SCALE GENOMIC DNA]</scope>
    <source>
        <strain evidence="3 4">S2753</strain>
    </source>
</reference>
<dbReference type="Proteomes" id="UP000027192">
    <property type="component" value="Unassembled WGS sequence"/>
</dbReference>
<dbReference type="InterPro" id="IPR041215">
    <property type="entry name" value="FlgO_dom"/>
</dbReference>
<feature type="signal peptide" evidence="1">
    <location>
        <begin position="1"/>
        <end position="19"/>
    </location>
</feature>
<gene>
    <name evidence="3" type="ORF">EA58_02215</name>
</gene>
<comment type="caution">
    <text evidence="3">The sequence shown here is derived from an EMBL/GenBank/DDBJ whole genome shotgun (WGS) entry which is preliminary data.</text>
</comment>
<dbReference type="PROSITE" id="PS51257">
    <property type="entry name" value="PROKAR_LIPOPROTEIN"/>
    <property type="match status" value="1"/>
</dbReference>
<protein>
    <submittedName>
        <fullName evidence="3">Membrane protein</fullName>
    </submittedName>
</protein>
<feature type="chain" id="PRO_5001626076" evidence="1">
    <location>
        <begin position="20"/>
        <end position="211"/>
    </location>
</feature>
<keyword evidence="4" id="KW-1185">Reference proteome</keyword>
<dbReference type="PIRSF" id="PIRSF028688">
    <property type="entry name" value="UCP_imp_028688"/>
    <property type="match status" value="1"/>
</dbReference>
<sequence length="211" mass="23615">MKKWTILLLSLLTASCTYSPVYNGKESYTGSNFLLTETPRHTIDFFIEGMTKQLVASNQYLTAKTPLAVTSFVDIQQMNETNWLGNAVSEGFMYHMQQMGFTVVDYKATGAIRVTPEGDFSLSRNWKELASEQPVDYVLTGTMLRQGGGVLINARVIGMRSRVVIASAQGFLPEDRIGRDLDTLNKMRLENGLLIRSEATKFENNSIILKP</sequence>
<dbReference type="AlphaFoldDB" id="A0A066RZ91"/>
<dbReference type="OrthoDB" id="6116374at2"/>
<dbReference type="Pfam" id="PF17680">
    <property type="entry name" value="FlgO"/>
    <property type="match status" value="1"/>
</dbReference>
<dbReference type="STRING" id="1654360.EA58_02215"/>
<keyword evidence="1" id="KW-0732">Signal</keyword>
<proteinExistence type="predicted"/>
<dbReference type="EMBL" id="JMIB01000004">
    <property type="protein sequence ID" value="KDM93022.1"/>
    <property type="molecule type" value="Genomic_DNA"/>
</dbReference>
<dbReference type="RefSeq" id="WP_036748411.1">
    <property type="nucleotide sequence ID" value="NZ_JAGSGC010000002.1"/>
</dbReference>
<organism evidence="3 4">
    <name type="scientific">Photobacterium galatheae</name>
    <dbReference type="NCBI Taxonomy" id="1654360"/>
    <lineage>
        <taxon>Bacteria</taxon>
        <taxon>Pseudomonadati</taxon>
        <taxon>Pseudomonadota</taxon>
        <taxon>Gammaproteobacteria</taxon>
        <taxon>Vibrionales</taxon>
        <taxon>Vibrionaceae</taxon>
        <taxon>Photobacterium</taxon>
    </lineage>
</organism>
<dbReference type="InterPro" id="IPR014549">
    <property type="entry name" value="FlgO"/>
</dbReference>
<evidence type="ECO:0000256" key="1">
    <source>
        <dbReference type="SAM" id="SignalP"/>
    </source>
</evidence>
<evidence type="ECO:0000313" key="3">
    <source>
        <dbReference type="EMBL" id="KDM93022.1"/>
    </source>
</evidence>